<dbReference type="AlphaFoldDB" id="A0A6C0I5G4"/>
<accession>A0A6C0I5G4</accession>
<sequence>MSEDKEREKGKHLAFKLFMYHYWRIYIAGDYTYEYPSFENRRLRAKKIELLKAYIANIPCDSITNNRVSHIGPVLSIRAESLRFYNKRLSILLAECDYRNPASLLHRPLHNYDDFYNLFVAHYRFIRHSKNAILEKYKSQPFIEEVYESVFHPDRVSELRESGLSFSLISKILDERVTSII</sequence>
<evidence type="ECO:0000313" key="1">
    <source>
        <dbReference type="EMBL" id="QHT87383.1"/>
    </source>
</evidence>
<protein>
    <submittedName>
        <fullName evidence="1">Uncharacterized protein</fullName>
    </submittedName>
</protein>
<dbReference type="EMBL" id="MN740088">
    <property type="protein sequence ID" value="QHT87383.1"/>
    <property type="molecule type" value="Genomic_DNA"/>
</dbReference>
<name>A0A6C0I5G4_9ZZZZ</name>
<proteinExistence type="predicted"/>
<reference evidence="1" key="1">
    <citation type="journal article" date="2020" name="Nature">
        <title>Giant virus diversity and host interactions through global metagenomics.</title>
        <authorList>
            <person name="Schulz F."/>
            <person name="Roux S."/>
            <person name="Paez-Espino D."/>
            <person name="Jungbluth S."/>
            <person name="Walsh D.A."/>
            <person name="Denef V.J."/>
            <person name="McMahon K.D."/>
            <person name="Konstantinidis K.T."/>
            <person name="Eloe-Fadrosh E.A."/>
            <person name="Kyrpides N.C."/>
            <person name="Woyke T."/>
        </authorList>
    </citation>
    <scope>NUCLEOTIDE SEQUENCE</scope>
    <source>
        <strain evidence="1">GVMAG-M-3300023184-190</strain>
    </source>
</reference>
<organism evidence="1">
    <name type="scientific">viral metagenome</name>
    <dbReference type="NCBI Taxonomy" id="1070528"/>
    <lineage>
        <taxon>unclassified sequences</taxon>
        <taxon>metagenomes</taxon>
        <taxon>organismal metagenomes</taxon>
    </lineage>
</organism>